<dbReference type="Pfam" id="PF08238">
    <property type="entry name" value="Sel1"/>
    <property type="match status" value="5"/>
</dbReference>
<gene>
    <name evidence="3" type="ORF">HPB51_017125</name>
</gene>
<dbReference type="SUPFAM" id="SSF81901">
    <property type="entry name" value="HCP-like"/>
    <property type="match status" value="1"/>
</dbReference>
<dbReference type="VEuPathDB" id="VectorBase:LOC119181930"/>
<reference evidence="3" key="2">
    <citation type="submission" date="2021-09" db="EMBL/GenBank/DDBJ databases">
        <authorList>
            <person name="Jia N."/>
            <person name="Wang J."/>
            <person name="Shi W."/>
            <person name="Du L."/>
            <person name="Sun Y."/>
            <person name="Zhan W."/>
            <person name="Jiang J."/>
            <person name="Wang Q."/>
            <person name="Zhang B."/>
            <person name="Ji P."/>
            <person name="Sakyi L.B."/>
            <person name="Cui X."/>
            <person name="Yuan T."/>
            <person name="Jiang B."/>
            <person name="Yang W."/>
            <person name="Lam T.T.-Y."/>
            <person name="Chang Q."/>
            <person name="Ding S."/>
            <person name="Wang X."/>
            <person name="Zhu J."/>
            <person name="Ruan X."/>
            <person name="Zhao L."/>
            <person name="Wei J."/>
            <person name="Que T."/>
            <person name="Du C."/>
            <person name="Cheng J."/>
            <person name="Dai P."/>
            <person name="Han X."/>
            <person name="Huang E."/>
            <person name="Gao Y."/>
            <person name="Liu J."/>
            <person name="Shao H."/>
            <person name="Ye R."/>
            <person name="Li L."/>
            <person name="Wei W."/>
            <person name="Wang X."/>
            <person name="Wang C."/>
            <person name="Huo Q."/>
            <person name="Li W."/>
            <person name="Guo W."/>
            <person name="Chen H."/>
            <person name="Chen S."/>
            <person name="Zhou L."/>
            <person name="Zhou L."/>
            <person name="Ni X."/>
            <person name="Tian J."/>
            <person name="Zhou Y."/>
            <person name="Sheng Y."/>
            <person name="Liu T."/>
            <person name="Pan Y."/>
            <person name="Xia L."/>
            <person name="Li J."/>
            <person name="Zhao F."/>
            <person name="Cao W."/>
        </authorList>
    </citation>
    <scope>NUCLEOTIDE SEQUENCE</scope>
    <source>
        <strain evidence="3">Rmic-2018</strain>
        <tissue evidence="3">Larvae</tissue>
    </source>
</reference>
<dbReference type="AlphaFoldDB" id="A0A9J6ENQ3"/>
<dbReference type="Gene3D" id="1.25.40.10">
    <property type="entry name" value="Tetratricopeptide repeat domain"/>
    <property type="match status" value="1"/>
</dbReference>
<keyword evidence="2" id="KW-0677">Repeat</keyword>
<dbReference type="GO" id="GO:0005758">
    <property type="term" value="C:mitochondrial intermembrane space"/>
    <property type="evidence" value="ECO:0007669"/>
    <property type="project" value="TreeGrafter"/>
</dbReference>
<reference evidence="3" key="1">
    <citation type="journal article" date="2020" name="Cell">
        <title>Large-Scale Comparative Analyses of Tick Genomes Elucidate Their Genetic Diversity and Vector Capacities.</title>
        <authorList>
            <consortium name="Tick Genome and Microbiome Consortium (TIGMIC)"/>
            <person name="Jia N."/>
            <person name="Wang J."/>
            <person name="Shi W."/>
            <person name="Du L."/>
            <person name="Sun Y."/>
            <person name="Zhan W."/>
            <person name="Jiang J.F."/>
            <person name="Wang Q."/>
            <person name="Zhang B."/>
            <person name="Ji P."/>
            <person name="Bell-Sakyi L."/>
            <person name="Cui X.M."/>
            <person name="Yuan T.T."/>
            <person name="Jiang B.G."/>
            <person name="Yang W.F."/>
            <person name="Lam T.T."/>
            <person name="Chang Q.C."/>
            <person name="Ding S.J."/>
            <person name="Wang X.J."/>
            <person name="Zhu J.G."/>
            <person name="Ruan X.D."/>
            <person name="Zhao L."/>
            <person name="Wei J.T."/>
            <person name="Ye R.Z."/>
            <person name="Que T.C."/>
            <person name="Du C.H."/>
            <person name="Zhou Y.H."/>
            <person name="Cheng J.X."/>
            <person name="Dai P.F."/>
            <person name="Guo W.B."/>
            <person name="Han X.H."/>
            <person name="Huang E.J."/>
            <person name="Li L.F."/>
            <person name="Wei W."/>
            <person name="Gao Y.C."/>
            <person name="Liu J.Z."/>
            <person name="Shao H.Z."/>
            <person name="Wang X."/>
            <person name="Wang C.C."/>
            <person name="Yang T.C."/>
            <person name="Huo Q.B."/>
            <person name="Li W."/>
            <person name="Chen H.Y."/>
            <person name="Chen S.E."/>
            <person name="Zhou L.G."/>
            <person name="Ni X.B."/>
            <person name="Tian J.H."/>
            <person name="Sheng Y."/>
            <person name="Liu T."/>
            <person name="Pan Y.S."/>
            <person name="Xia L.Y."/>
            <person name="Li J."/>
            <person name="Zhao F."/>
            <person name="Cao W.C."/>
        </authorList>
    </citation>
    <scope>NUCLEOTIDE SEQUENCE</scope>
    <source>
        <strain evidence="3">Rmic-2018</strain>
    </source>
</reference>
<protein>
    <recommendedName>
        <fullName evidence="5">Cytochrome c oxidase assembly factor 7</fullName>
    </recommendedName>
</protein>
<dbReference type="InterPro" id="IPR006597">
    <property type="entry name" value="Sel1-like"/>
</dbReference>
<dbReference type="SMART" id="SM00671">
    <property type="entry name" value="SEL1"/>
    <property type="match status" value="5"/>
</dbReference>
<dbReference type="PANTHER" id="PTHR13891:SF1">
    <property type="entry name" value="CYTOCHROME C OXIDASE ASSEMBLY FACTOR 7"/>
    <property type="match status" value="1"/>
</dbReference>
<evidence type="ECO:0008006" key="5">
    <source>
        <dbReference type="Google" id="ProtNLM"/>
    </source>
</evidence>
<dbReference type="InterPro" id="IPR040239">
    <property type="entry name" value="HcpB-like"/>
</dbReference>
<evidence type="ECO:0000313" key="3">
    <source>
        <dbReference type="EMBL" id="KAH8036073.1"/>
    </source>
</evidence>
<dbReference type="EMBL" id="JABSTU010000003">
    <property type="protein sequence ID" value="KAH8036073.1"/>
    <property type="molecule type" value="Genomic_DNA"/>
</dbReference>
<dbReference type="Proteomes" id="UP000821866">
    <property type="component" value="Chromosome 11"/>
</dbReference>
<comment type="similarity">
    <text evidence="1">Belongs to the hcp beta-lactamase family.</text>
</comment>
<proteinExistence type="inferred from homology"/>
<evidence type="ECO:0000256" key="1">
    <source>
        <dbReference type="ARBA" id="ARBA00008486"/>
    </source>
</evidence>
<organism evidence="3 4">
    <name type="scientific">Rhipicephalus microplus</name>
    <name type="common">Cattle tick</name>
    <name type="synonym">Boophilus microplus</name>
    <dbReference type="NCBI Taxonomy" id="6941"/>
    <lineage>
        <taxon>Eukaryota</taxon>
        <taxon>Metazoa</taxon>
        <taxon>Ecdysozoa</taxon>
        <taxon>Arthropoda</taxon>
        <taxon>Chelicerata</taxon>
        <taxon>Arachnida</taxon>
        <taxon>Acari</taxon>
        <taxon>Parasitiformes</taxon>
        <taxon>Ixodida</taxon>
        <taxon>Ixodoidea</taxon>
        <taxon>Ixodidae</taxon>
        <taxon>Rhipicephalinae</taxon>
        <taxon>Rhipicephalus</taxon>
        <taxon>Boophilus</taxon>
    </lineage>
</organism>
<dbReference type="InterPro" id="IPR011990">
    <property type="entry name" value="TPR-like_helical_dom_sf"/>
</dbReference>
<name>A0A9J6ENQ3_RHIMP</name>
<evidence type="ECO:0000256" key="2">
    <source>
        <dbReference type="ARBA" id="ARBA00022737"/>
    </source>
</evidence>
<sequence>MPQAPTAGAASAHIQPVHTSDLYKLWQQPGQSRGQGGFINPQLGGILALAFLGFLEDELFKGAKLAVSREGCHRLGDYLEAIKKDFERACKVYKSNCDDYHYGKSCFKYANYRLVGKGSVVDKAEAQRYYQLGCEVGHAKACFGVGLGLTSPDSGMEQDVTKGLAFFSKACDMGSADGCYFASSLYITGREGLPRDMRRAYEFAMRACDLKNMQACSNVALMYARGQGVKKDASQAERYRAIVNDYNEQLKQNRGIEMEQGIKD</sequence>
<keyword evidence="4" id="KW-1185">Reference proteome</keyword>
<accession>A0A9J6ENQ3</accession>
<dbReference type="PANTHER" id="PTHR13891">
    <property type="entry name" value="CYTOCHROME C OXIDASE ASSEMBLY FACTOR 7"/>
    <property type="match status" value="1"/>
</dbReference>
<evidence type="ECO:0000313" key="4">
    <source>
        <dbReference type="Proteomes" id="UP000821866"/>
    </source>
</evidence>
<comment type="caution">
    <text evidence="3">The sequence shown here is derived from an EMBL/GenBank/DDBJ whole genome shotgun (WGS) entry which is preliminary data.</text>
</comment>